<dbReference type="PANTHER" id="PTHR43685">
    <property type="entry name" value="GLYCOSYLTRANSFERASE"/>
    <property type="match status" value="1"/>
</dbReference>
<reference evidence="2 3" key="1">
    <citation type="submission" date="2016-12" db="EMBL/GenBank/DDBJ databases">
        <authorList>
            <person name="Song W.-J."/>
            <person name="Kurnit D.M."/>
        </authorList>
    </citation>
    <scope>NUCLEOTIDE SEQUENCE [LARGE SCALE GENOMIC DNA]</scope>
    <source>
        <strain evidence="2 3">IMCC3135</strain>
    </source>
</reference>
<name>A0A2Z2NRA8_9GAMM</name>
<keyword evidence="2" id="KW-0808">Transferase</keyword>
<dbReference type="Proteomes" id="UP000250079">
    <property type="component" value="Chromosome"/>
</dbReference>
<dbReference type="Pfam" id="PF00535">
    <property type="entry name" value="Glycos_transf_2"/>
    <property type="match status" value="1"/>
</dbReference>
<dbReference type="GO" id="GO:0016757">
    <property type="term" value="F:glycosyltransferase activity"/>
    <property type="evidence" value="ECO:0007669"/>
    <property type="project" value="UniProtKB-KW"/>
</dbReference>
<evidence type="ECO:0000259" key="1">
    <source>
        <dbReference type="Pfam" id="PF00535"/>
    </source>
</evidence>
<dbReference type="PANTHER" id="PTHR43685:SF2">
    <property type="entry name" value="GLYCOSYLTRANSFERASE 2-LIKE DOMAIN-CONTAINING PROTEIN"/>
    <property type="match status" value="1"/>
</dbReference>
<dbReference type="EC" id="2.4.-.-" evidence="2"/>
<dbReference type="InterPro" id="IPR001173">
    <property type="entry name" value="Glyco_trans_2-like"/>
</dbReference>
<dbReference type="OrthoDB" id="9805612at2"/>
<dbReference type="SUPFAM" id="SSF53448">
    <property type="entry name" value="Nucleotide-diphospho-sugar transferases"/>
    <property type="match status" value="1"/>
</dbReference>
<accession>A0A2Z2NRA8</accession>
<dbReference type="RefSeq" id="WP_088917843.1">
    <property type="nucleotide sequence ID" value="NZ_CP018632.1"/>
</dbReference>
<keyword evidence="3" id="KW-1185">Reference proteome</keyword>
<evidence type="ECO:0000313" key="2">
    <source>
        <dbReference type="EMBL" id="ASJ72541.1"/>
    </source>
</evidence>
<evidence type="ECO:0000313" key="3">
    <source>
        <dbReference type="Proteomes" id="UP000250079"/>
    </source>
</evidence>
<gene>
    <name evidence="2" type="primary">epsJ_2</name>
    <name evidence="2" type="ORF">IMCC3135_12265</name>
</gene>
<dbReference type="CDD" id="cd00761">
    <property type="entry name" value="Glyco_tranf_GTA_type"/>
    <property type="match status" value="1"/>
</dbReference>
<proteinExistence type="predicted"/>
<feature type="domain" description="Glycosyltransferase 2-like" evidence="1">
    <location>
        <begin position="6"/>
        <end position="145"/>
    </location>
</feature>
<dbReference type="AlphaFoldDB" id="A0A2Z2NRA8"/>
<protein>
    <submittedName>
        <fullName evidence="2">Putative glycosyltransferase EpsJ</fullName>
        <ecNumber evidence="2">2.4.-.-</ecNumber>
    </submittedName>
</protein>
<keyword evidence="2" id="KW-0328">Glycosyltransferase</keyword>
<dbReference type="InterPro" id="IPR029044">
    <property type="entry name" value="Nucleotide-diphossugar_trans"/>
</dbReference>
<dbReference type="InterPro" id="IPR050834">
    <property type="entry name" value="Glycosyltransf_2"/>
</dbReference>
<dbReference type="KEGG" id="gai:IMCC3135_12265"/>
<organism evidence="2 3">
    <name type="scientific">Granulosicoccus antarcticus IMCC3135</name>
    <dbReference type="NCBI Taxonomy" id="1192854"/>
    <lineage>
        <taxon>Bacteria</taxon>
        <taxon>Pseudomonadati</taxon>
        <taxon>Pseudomonadota</taxon>
        <taxon>Gammaproteobacteria</taxon>
        <taxon>Chromatiales</taxon>
        <taxon>Granulosicoccaceae</taxon>
        <taxon>Granulosicoccus</taxon>
    </lineage>
</organism>
<sequence length="314" mass="35440">MNPRFSIVVPTYNRSLSVLDTLQSCFDQSLGDFEVIVVDDGSTDDTRQVLAAIEDSRLVVVHQENAGPAAARNHGMRVARGQYIAFLDSDDRWYPEFLETANAELEEHGEVLLYGQIIVDRGVDRYWVKPSRSLGAEESIYDYLYVDGSFIQTSTMVMPSSLKDKASWDESVTFGDNDQFAIDCWRTGIAFHMLPRPLTLYADIISDDALSQLPIHAGKSEKYTNFFKWMNTQKSSMSPVAWAGFQARFESVGLARSAPLKSFSLLWAGYRAGAMSPIGMVRQSVQNLFPILYRRLIDQYVRLRGLSLEQARSQ</sequence>
<dbReference type="EMBL" id="CP018632">
    <property type="protein sequence ID" value="ASJ72541.1"/>
    <property type="molecule type" value="Genomic_DNA"/>
</dbReference>
<dbReference type="Gene3D" id="3.90.550.10">
    <property type="entry name" value="Spore Coat Polysaccharide Biosynthesis Protein SpsA, Chain A"/>
    <property type="match status" value="1"/>
</dbReference>